<dbReference type="Proteomes" id="UP000236379">
    <property type="component" value="Unassembled WGS sequence"/>
</dbReference>
<evidence type="ECO:0000313" key="4">
    <source>
        <dbReference type="Proteomes" id="UP000236379"/>
    </source>
</evidence>
<organism evidence="3 4">
    <name type="scientific">Deinococcus koreensis</name>
    <dbReference type="NCBI Taxonomy" id="2054903"/>
    <lineage>
        <taxon>Bacteria</taxon>
        <taxon>Thermotogati</taxon>
        <taxon>Deinococcota</taxon>
        <taxon>Deinococci</taxon>
        <taxon>Deinococcales</taxon>
        <taxon>Deinococcaceae</taxon>
        <taxon>Deinococcus</taxon>
    </lineage>
</organism>
<sequence length="377" mass="37799">MKRSVSSAAVLTAGLLSGCSMTGPGQLKVHEALLYGGTQERVVWVYGTLGGSSSSLRLGGQTVELRAQVSDPVAVPGTLSVNGKATYRLPTTAMGPKIAVTSSAAGTFDVRASDSSVAAVYYTDGARWTRLAGVNGRVGGQAVAGLDGAGNLNAAEATALSRALLGQGPLAVAVLAESNLPDAPLAVEPAAQEYLRTGLYILPNVVSLPVVPGAVVPSPGRPVPPKPAPAPVPTPPTPGARVNVTELASGTQASVQTFGVQLATTQAEASALYARAYGRQTGVPEAARVGSSTIVGVFLGQRATGGYGIRVLGASASGGVLTLTVQVRAPAPGAITTQALTSPWTLVRVDGAFTRVNVVDERGQPLPAGVPGGGDVR</sequence>
<evidence type="ECO:0000256" key="1">
    <source>
        <dbReference type="SAM" id="SignalP"/>
    </source>
</evidence>
<keyword evidence="4" id="KW-1185">Reference proteome</keyword>
<comment type="caution">
    <text evidence="3">The sequence shown here is derived from an EMBL/GenBank/DDBJ whole genome shotgun (WGS) entry which is preliminary data.</text>
</comment>
<reference evidence="3 4" key="1">
    <citation type="submission" date="2018-01" db="EMBL/GenBank/DDBJ databases">
        <title>Deinococcus koreensis sp. nov., a radiation-resistant bacterium isolated from river water.</title>
        <authorList>
            <person name="Choi A."/>
        </authorList>
    </citation>
    <scope>NUCLEOTIDE SEQUENCE [LARGE SCALE GENOMIC DNA]</scope>
    <source>
        <strain evidence="3 4">SJW1-2</strain>
    </source>
</reference>
<dbReference type="RefSeq" id="WP_103313048.1">
    <property type="nucleotide sequence ID" value="NZ_PPPD01000001.1"/>
</dbReference>
<protein>
    <recommendedName>
        <fullName evidence="2">PrcB C-terminal domain-containing protein</fullName>
    </recommendedName>
</protein>
<feature type="domain" description="PrcB C-terminal" evidence="2">
    <location>
        <begin position="293"/>
        <end position="350"/>
    </location>
</feature>
<accession>A0A2K3V1E8</accession>
<evidence type="ECO:0000313" key="3">
    <source>
        <dbReference type="EMBL" id="PNY82616.1"/>
    </source>
</evidence>
<dbReference type="InterPro" id="IPR025748">
    <property type="entry name" value="PrcB_C_dom"/>
</dbReference>
<feature type="signal peptide" evidence="1">
    <location>
        <begin position="1"/>
        <end position="22"/>
    </location>
</feature>
<dbReference type="EMBL" id="PPPD01000001">
    <property type="protein sequence ID" value="PNY82616.1"/>
    <property type="molecule type" value="Genomic_DNA"/>
</dbReference>
<name>A0A2K3V1E8_9DEIO</name>
<dbReference type="Pfam" id="PF14343">
    <property type="entry name" value="PrcB_C"/>
    <property type="match status" value="1"/>
</dbReference>
<evidence type="ECO:0000259" key="2">
    <source>
        <dbReference type="Pfam" id="PF14343"/>
    </source>
</evidence>
<dbReference type="AlphaFoldDB" id="A0A2K3V1E8"/>
<keyword evidence="1" id="KW-0732">Signal</keyword>
<dbReference type="PROSITE" id="PS51257">
    <property type="entry name" value="PROKAR_LIPOPROTEIN"/>
    <property type="match status" value="1"/>
</dbReference>
<dbReference type="OrthoDB" id="65463at2"/>
<feature type="chain" id="PRO_5014330532" description="PrcB C-terminal domain-containing protein" evidence="1">
    <location>
        <begin position="23"/>
        <end position="377"/>
    </location>
</feature>
<gene>
    <name evidence="3" type="ORF">CVO96_15780</name>
</gene>
<proteinExistence type="predicted"/>